<dbReference type="SUPFAM" id="SSF50156">
    <property type="entry name" value="PDZ domain-like"/>
    <property type="match status" value="1"/>
</dbReference>
<feature type="region of interest" description="Disordered" evidence="1">
    <location>
        <begin position="1"/>
        <end position="21"/>
    </location>
</feature>
<keyword evidence="2" id="KW-1133">Transmembrane helix</keyword>
<keyword evidence="5" id="KW-1185">Reference proteome</keyword>
<dbReference type="Proteomes" id="UP001199355">
    <property type="component" value="Unassembled WGS sequence"/>
</dbReference>
<dbReference type="RefSeq" id="WP_308728059.1">
    <property type="nucleotide sequence ID" value="NZ_JAJEQF010000012.1"/>
</dbReference>
<accession>A0AAE3AX25</accession>
<dbReference type="AlphaFoldDB" id="A0AAE3AX25"/>
<evidence type="ECO:0000256" key="2">
    <source>
        <dbReference type="SAM" id="Phobius"/>
    </source>
</evidence>
<evidence type="ECO:0000259" key="3">
    <source>
        <dbReference type="PROSITE" id="PS51494"/>
    </source>
</evidence>
<dbReference type="Gene3D" id="2.30.42.10">
    <property type="match status" value="1"/>
</dbReference>
<keyword evidence="4" id="KW-0378">Hydrolase</keyword>
<organism evidence="4 5">
    <name type="scientific">Gallintestinimicrobium propionicum</name>
    <dbReference type="NCBI Taxonomy" id="2981770"/>
    <lineage>
        <taxon>Bacteria</taxon>
        <taxon>Bacillati</taxon>
        <taxon>Bacillota</taxon>
        <taxon>Clostridia</taxon>
        <taxon>Lachnospirales</taxon>
        <taxon>Lachnospiraceae</taxon>
        <taxon>Gallintestinimicrobium</taxon>
    </lineage>
</organism>
<keyword evidence="2" id="KW-0812">Transmembrane</keyword>
<reference evidence="4 5" key="1">
    <citation type="submission" date="2021-10" db="EMBL/GenBank/DDBJ databases">
        <title>Anaerobic single-cell dispensing facilitates the cultivation of human gut bacteria.</title>
        <authorList>
            <person name="Afrizal A."/>
        </authorList>
    </citation>
    <scope>NUCLEOTIDE SEQUENCE [LARGE SCALE GENOMIC DNA]</scope>
    <source>
        <strain evidence="4 5">CLA-AA-H244</strain>
    </source>
</reference>
<feature type="compositionally biased region" description="Basic and acidic residues" evidence="1">
    <location>
        <begin position="1"/>
        <end position="12"/>
    </location>
</feature>
<name>A0AAE3AX25_9FIRM</name>
<dbReference type="GO" id="GO:0016787">
    <property type="term" value="F:hydrolase activity"/>
    <property type="evidence" value="ECO:0007669"/>
    <property type="project" value="UniProtKB-KW"/>
</dbReference>
<dbReference type="InterPro" id="IPR008763">
    <property type="entry name" value="Peptidase_S55"/>
</dbReference>
<evidence type="ECO:0000256" key="1">
    <source>
        <dbReference type="SAM" id="MobiDB-lite"/>
    </source>
</evidence>
<dbReference type="NCBIfam" id="TIGR02860">
    <property type="entry name" value="spore_IV_B"/>
    <property type="match status" value="1"/>
</dbReference>
<dbReference type="EMBL" id="JAJEQF010000012">
    <property type="protein sequence ID" value="MCC2167348.1"/>
    <property type="molecule type" value="Genomic_DNA"/>
</dbReference>
<dbReference type="InterPro" id="IPR036034">
    <property type="entry name" value="PDZ_sf"/>
</dbReference>
<gene>
    <name evidence="4" type="primary">spoIVB</name>
    <name evidence="4" type="ORF">LKD45_06505</name>
</gene>
<dbReference type="Pfam" id="PF05580">
    <property type="entry name" value="Peptidase_S55"/>
    <property type="match status" value="1"/>
</dbReference>
<evidence type="ECO:0000313" key="5">
    <source>
        <dbReference type="Proteomes" id="UP001199355"/>
    </source>
</evidence>
<dbReference type="InterPro" id="IPR014219">
    <property type="entry name" value="SpoIVB"/>
</dbReference>
<sequence>MEKKDVVKKRNPENCMQNSAASLPHAPSSVFPTHAAGKKRKPCLRKILAFWILMAVLGGAGGWIYQTWQKIPSSIRIRAGEEQELFLDVPVSGTIYGEKTAQKDVIPVNLNRPLTVQASQIQDYTMDVKLFGIVPFKQVDVHVVEGQRLIPAGVPVGIYIKTEGILVIAESDFEGLDHSRKEPARYLLRAGDYILKVDGVELEGKKQFTEQVAASEGKELCLTICRDGQTFDVTVTPQQNTEGVYKLGIWIRDNAQGVGTMTYLDEKNGFGALGHGINDTDTADLMEVQSGSLYKTKIVNIRKGISGTPGELTGVIDYKKENRIGAISINSVEGIFGTLSQEEADEIQGEALPVGLKQEVKKGEAQILSCLEEDGAPQLYTIEIKALHLDHDNINRGIEIQVTDERLLEKTGGIVQGMSGSPILQNGKIIGAVTHVFVNDPTRGYGIFIENMLSH</sequence>
<protein>
    <submittedName>
        <fullName evidence="4">SpoIVB peptidase</fullName>
        <ecNumber evidence="4">3.4.21.116</ecNumber>
    </submittedName>
</protein>
<keyword evidence="2" id="KW-0472">Membrane</keyword>
<dbReference type="PROSITE" id="PS51494">
    <property type="entry name" value="SPOIVB"/>
    <property type="match status" value="1"/>
</dbReference>
<feature type="domain" description="Peptidase S55" evidence="3">
    <location>
        <begin position="229"/>
        <end position="455"/>
    </location>
</feature>
<comment type="caution">
    <text evidence="4">The sequence shown here is derived from an EMBL/GenBank/DDBJ whole genome shotgun (WGS) entry which is preliminary data.</text>
</comment>
<evidence type="ECO:0000313" key="4">
    <source>
        <dbReference type="EMBL" id="MCC2167348.1"/>
    </source>
</evidence>
<proteinExistence type="predicted"/>
<dbReference type="EC" id="3.4.21.116" evidence="4"/>
<feature type="transmembrane region" description="Helical" evidence="2">
    <location>
        <begin position="48"/>
        <end position="68"/>
    </location>
</feature>